<dbReference type="WBParaSite" id="PDA_v2.g3260.t1">
    <property type="protein sequence ID" value="PDA_v2.g3260.t1"/>
    <property type="gene ID" value="PDA_v2.g3260"/>
</dbReference>
<protein>
    <submittedName>
        <fullName evidence="3">BTB domain-containing protein</fullName>
    </submittedName>
</protein>
<feature type="domain" description="BTB" evidence="1">
    <location>
        <begin position="25"/>
        <end position="90"/>
    </location>
</feature>
<sequence length="298" mass="34817">MAQKCQLCDERLEIFKSQDQENGYFDLKFEVEGKIIFAHKFMLASVSDVFKRMISDIWNKKETIEIETYSYKDFYDFLKFIYSGKCELNDNNIFVMVDLSEFNHIKSLQQSCDEYLSKKEFTKENTLVFFETLSNYLLPLFEKAILTAVKQKCPTFVESAEFMEASTETVKKIVSFQDRFVSEEKLFETVLKITNSVGNSICGYLQNNSAIEIIETLKNRESDNSYHDSIFWKTKCKQPSTSSPLKKRAGIEWYLVYFFNGDIGVGNSIEIYQYTYLLAEMTAETDFKVTPKCKIEIQ</sequence>
<dbReference type="Gene3D" id="3.30.710.10">
    <property type="entry name" value="Potassium Channel Kv1.1, Chain A"/>
    <property type="match status" value="1"/>
</dbReference>
<name>A0A914QI67_9BILA</name>
<dbReference type="PROSITE" id="PS50097">
    <property type="entry name" value="BTB"/>
    <property type="match status" value="1"/>
</dbReference>
<dbReference type="SUPFAM" id="SSF54695">
    <property type="entry name" value="POZ domain"/>
    <property type="match status" value="1"/>
</dbReference>
<dbReference type="PANTHER" id="PTHR45632">
    <property type="entry name" value="LD33804P"/>
    <property type="match status" value="1"/>
</dbReference>
<organism evidence="2 3">
    <name type="scientific">Panagrolaimus davidi</name>
    <dbReference type="NCBI Taxonomy" id="227884"/>
    <lineage>
        <taxon>Eukaryota</taxon>
        <taxon>Metazoa</taxon>
        <taxon>Ecdysozoa</taxon>
        <taxon>Nematoda</taxon>
        <taxon>Chromadorea</taxon>
        <taxon>Rhabditida</taxon>
        <taxon>Tylenchina</taxon>
        <taxon>Panagrolaimomorpha</taxon>
        <taxon>Panagrolaimoidea</taxon>
        <taxon>Panagrolaimidae</taxon>
        <taxon>Panagrolaimus</taxon>
    </lineage>
</organism>
<reference evidence="3" key="1">
    <citation type="submission" date="2022-11" db="UniProtKB">
        <authorList>
            <consortium name="WormBaseParasite"/>
        </authorList>
    </citation>
    <scope>IDENTIFICATION</scope>
</reference>
<evidence type="ECO:0000313" key="3">
    <source>
        <dbReference type="WBParaSite" id="PDA_v2.g3260.t1"/>
    </source>
</evidence>
<proteinExistence type="predicted"/>
<dbReference type="SMART" id="SM00225">
    <property type="entry name" value="BTB"/>
    <property type="match status" value="1"/>
</dbReference>
<accession>A0A914QI67</accession>
<dbReference type="Pfam" id="PF00651">
    <property type="entry name" value="BTB"/>
    <property type="match status" value="1"/>
</dbReference>
<dbReference type="InterPro" id="IPR011333">
    <property type="entry name" value="SKP1/BTB/POZ_sf"/>
</dbReference>
<evidence type="ECO:0000259" key="1">
    <source>
        <dbReference type="PROSITE" id="PS50097"/>
    </source>
</evidence>
<dbReference type="InterPro" id="IPR000210">
    <property type="entry name" value="BTB/POZ_dom"/>
</dbReference>
<keyword evidence="2" id="KW-1185">Reference proteome</keyword>
<dbReference type="Proteomes" id="UP000887578">
    <property type="component" value="Unplaced"/>
</dbReference>
<evidence type="ECO:0000313" key="2">
    <source>
        <dbReference type="Proteomes" id="UP000887578"/>
    </source>
</evidence>
<dbReference type="AlphaFoldDB" id="A0A914QI67"/>